<gene>
    <name evidence="1" type="ORF">X474_09475</name>
</gene>
<sequence length="44" mass="5088">MAFTSPFGSKKQHQNRQVMILSARTVCKNCRGAFNRITFKKIRS</sequence>
<reference evidence="1 2" key="1">
    <citation type="submission" date="2013-11" db="EMBL/GenBank/DDBJ databases">
        <title>Metagenomic analysis of a methanogenic consortium involved in long chain n-alkane degradation.</title>
        <authorList>
            <person name="Davidova I.A."/>
            <person name="Callaghan A.V."/>
            <person name="Wawrik B."/>
            <person name="Pruitt S."/>
            <person name="Marks C."/>
            <person name="Duncan K.E."/>
            <person name="Suflita J.M."/>
        </authorList>
    </citation>
    <scope>NUCLEOTIDE SEQUENCE [LARGE SCALE GENOMIC DNA]</scope>
    <source>
        <strain evidence="1 2">SPR</strain>
    </source>
</reference>
<dbReference type="InParanoid" id="A0A0D2JXV2"/>
<protein>
    <submittedName>
        <fullName evidence="1">Uncharacterized protein</fullName>
    </submittedName>
</protein>
<dbReference type="Proteomes" id="UP000032233">
    <property type="component" value="Unassembled WGS sequence"/>
</dbReference>
<evidence type="ECO:0000313" key="2">
    <source>
        <dbReference type="Proteomes" id="UP000032233"/>
    </source>
</evidence>
<keyword evidence="2" id="KW-1185">Reference proteome</keyword>
<proteinExistence type="predicted"/>
<name>A0A0D2JXV2_9BACT</name>
<dbReference type="AlphaFoldDB" id="A0A0D2JXV2"/>
<accession>A0A0D2JXV2</accession>
<dbReference type="EMBL" id="AZAC01000011">
    <property type="protein sequence ID" value="KIX14395.1"/>
    <property type="molecule type" value="Genomic_DNA"/>
</dbReference>
<evidence type="ECO:0000313" key="1">
    <source>
        <dbReference type="EMBL" id="KIX14395.1"/>
    </source>
</evidence>
<comment type="caution">
    <text evidence="1">The sequence shown here is derived from an EMBL/GenBank/DDBJ whole genome shotgun (WGS) entry which is preliminary data.</text>
</comment>
<organism evidence="1 2">
    <name type="scientific">Dethiosulfatarculus sandiegensis</name>
    <dbReference type="NCBI Taxonomy" id="1429043"/>
    <lineage>
        <taxon>Bacteria</taxon>
        <taxon>Pseudomonadati</taxon>
        <taxon>Thermodesulfobacteriota</taxon>
        <taxon>Desulfarculia</taxon>
        <taxon>Desulfarculales</taxon>
        <taxon>Desulfarculaceae</taxon>
        <taxon>Dethiosulfatarculus</taxon>
    </lineage>
</organism>